<dbReference type="Proteomes" id="UP000001303">
    <property type="component" value="Chromosome"/>
</dbReference>
<evidence type="ECO:0000313" key="8">
    <source>
        <dbReference type="Proteomes" id="UP000001303"/>
    </source>
</evidence>
<evidence type="ECO:0000256" key="3">
    <source>
        <dbReference type="ARBA" id="ARBA00012280"/>
    </source>
</evidence>
<organism evidence="7 8">
    <name type="scientific">Zinderia insecticola (strain CARI)</name>
    <dbReference type="NCBI Taxonomy" id="871271"/>
    <lineage>
        <taxon>Bacteria</taxon>
        <taxon>Pseudomonadati</taxon>
        <taxon>Pseudomonadota</taxon>
        <taxon>Betaproteobacteria</taxon>
        <taxon>Burkholderiales</taxon>
        <taxon>Oxalobacteraceae</taxon>
        <taxon>Candidatus Zinderia</taxon>
    </lineage>
</organism>
<reference key="2">
    <citation type="submission" date="2010-08" db="EMBL/GenBank/DDBJ databases">
        <title>Functional convergence in reduced genomes of bacterial symbionts spanning 200 million years of evolution.</title>
        <authorList>
            <person name="McCutcheon J.P."/>
            <person name="Moran N.A."/>
        </authorList>
    </citation>
    <scope>NUCLEOTIDE SEQUENCE</scope>
    <source>
        <strain>CARI</strain>
    </source>
</reference>
<dbReference type="Gene3D" id="3.40.50.12470">
    <property type="match status" value="1"/>
</dbReference>
<dbReference type="GO" id="GO:0045252">
    <property type="term" value="C:oxoglutarate dehydrogenase complex"/>
    <property type="evidence" value="ECO:0007669"/>
    <property type="project" value="TreeGrafter"/>
</dbReference>
<dbReference type="NCBIfam" id="NF008907">
    <property type="entry name" value="PRK12270.1"/>
    <property type="match status" value="1"/>
</dbReference>
<dbReference type="GO" id="GO:0006099">
    <property type="term" value="P:tricarboxylic acid cycle"/>
    <property type="evidence" value="ECO:0007669"/>
    <property type="project" value="TreeGrafter"/>
</dbReference>
<evidence type="ECO:0000256" key="4">
    <source>
        <dbReference type="ARBA" id="ARBA00023002"/>
    </source>
</evidence>
<dbReference type="GO" id="GO:0004591">
    <property type="term" value="F:oxoglutarate dehydrogenase (succinyl-transferring) activity"/>
    <property type="evidence" value="ECO:0007669"/>
    <property type="project" value="UniProtKB-EC"/>
</dbReference>
<keyword evidence="4" id="KW-0560">Oxidoreductase</keyword>
<dbReference type="InterPro" id="IPR031717">
    <property type="entry name" value="ODO-1/KGD_C"/>
</dbReference>
<evidence type="ECO:0000256" key="5">
    <source>
        <dbReference type="ARBA" id="ARBA00023052"/>
    </source>
</evidence>
<reference evidence="7 8" key="1">
    <citation type="journal article" date="2010" name="Genome Biol. Evol.">
        <title>Functional convergence in reduced genomes of bacterial symbionts spanning 200 My of evolution.</title>
        <authorList>
            <person name="McCutcheon J.P."/>
            <person name="Moran N.A."/>
        </authorList>
    </citation>
    <scope>NUCLEOTIDE SEQUENCE [LARGE SCALE GENOMIC DNA]</scope>
    <source>
        <strain evidence="7 8">CARI</strain>
    </source>
</reference>
<dbReference type="EMBL" id="CP002161">
    <property type="protein sequence ID" value="ADM89768.1"/>
    <property type="molecule type" value="Genomic_DNA"/>
</dbReference>
<comment type="function">
    <text evidence="2">E1 component of the 2-oxoglutarate dehydrogenase (OGDH) complex which catalyzes the decarboxylation of 2-oxoglutarate, the first step in the conversion of 2-oxoglutarate to succinyl-CoA and CO(2).</text>
</comment>
<evidence type="ECO:0000256" key="1">
    <source>
        <dbReference type="ARBA" id="ARBA00001964"/>
    </source>
</evidence>
<dbReference type="InterPro" id="IPR005475">
    <property type="entry name" value="Transketolase-like_Pyr-bd"/>
</dbReference>
<gene>
    <name evidence="7" type="primary">sucA</name>
    <name evidence="7" type="ordered locus">ZICARI_163</name>
</gene>
<dbReference type="PANTHER" id="PTHR23152:SF4">
    <property type="entry name" value="2-OXOADIPATE DEHYDROGENASE COMPLEX COMPONENT E1"/>
    <property type="match status" value="1"/>
</dbReference>
<dbReference type="SMART" id="SM00861">
    <property type="entry name" value="Transket_pyr"/>
    <property type="match status" value="1"/>
</dbReference>
<dbReference type="SUPFAM" id="SSF52518">
    <property type="entry name" value="Thiamin diphosphate-binding fold (THDP-binding)"/>
    <property type="match status" value="2"/>
</dbReference>
<dbReference type="KEGG" id="zin:ZICARI_163"/>
<protein>
    <recommendedName>
        <fullName evidence="3">oxoglutarate dehydrogenase (succinyl-transferring)</fullName>
        <ecNumber evidence="3">1.2.4.2</ecNumber>
    </recommendedName>
</protein>
<dbReference type="Pfam" id="PF00676">
    <property type="entry name" value="E1_dh"/>
    <property type="match status" value="1"/>
</dbReference>
<dbReference type="NCBIfam" id="NF006914">
    <property type="entry name" value="PRK09404.1"/>
    <property type="match status" value="1"/>
</dbReference>
<dbReference type="GO" id="GO:0005829">
    <property type="term" value="C:cytosol"/>
    <property type="evidence" value="ECO:0007669"/>
    <property type="project" value="TreeGrafter"/>
</dbReference>
<proteinExistence type="predicted"/>
<dbReference type="Pfam" id="PF02779">
    <property type="entry name" value="Transket_pyr"/>
    <property type="match status" value="1"/>
</dbReference>
<dbReference type="STRING" id="871271.ZICARI_163"/>
<accession>E0TIZ1</accession>
<dbReference type="Gene3D" id="3.40.50.11610">
    <property type="entry name" value="Multifunctional 2-oxoglutarate metabolism enzyme, C-terminal domain"/>
    <property type="match status" value="1"/>
</dbReference>
<sequence>MKKIKISYENIKFIENINNSYIKNKNKKFKIFFKKNKKKNKNNLKYKVKKIINFYRNFGFIYSDINPLKKKKKLNFNYFKIKKYKYKINKYIKKYTYFKNKINNIKKLKKILEKTYCNKIGYEFNYIKNYKENKWIKKKIENKLNKYKFNKLEKKEILKYLIYTKEFEKCINNKFLAQKRFSLEGSESFIILLKFLLKFINKKYKINEIIIGMAHRGRLNTLVNFMGKNINKIFKEFKGKKLKNNFSGDVKYHKGYCSTILLNNKKILNLILLYNPSHLEKINPILQGITKNRKNFFKKNIIPILIHGDSSFSGQGIVMETLNLQKINGYSNNGTIHIIINNQIGFTTSNNKNQRSTKFCSDIAKMFEMPVLHVNSNSVEKVIIVLKFALDYKIKFKKDIIINLISYRKLGHNEQDNPNITQPLMYKKIKNIKEIKKIYNNKLLKKNIINNNYIIKIKNEFYNNIKNNNLINYPIKNIKNKIFYINKNIKNKIIITKISYKKIKYLISKIIKIPKIINIHPLIKKIFKNKKINFKNKIIDWSTSENLLFSSILSEGFSIRITGQDVSRGTFSNRHAVIFDQIYKKKYIPLKKISFKKSKFEINNTILSEEAILGFEYGYSISNSKNITIWEAQFGDFSNCAQVIIDQFITSGEKKWNISSNLIIFLPHGYEGQGPEHSSSRIERFLQLSSNNNIVISQPNNSSQLFHLIRKQIYNNKIKPLIVLTPKSLLRNKNISSKIKEFTNGFFRPINFNNDKILFFNKIKYLAFCSGKIYYDLNKIYIKNNLKNVFIFSLDKIYPFPKKIFFSILNKFKKIKKIFWIQDEPKNQGIWKYFKYIVSKKYKKIIFIGRKNNSSTSSGSFINHCKEKNKIINFFLKKTKNEN</sequence>
<dbReference type="Pfam" id="PF16870">
    <property type="entry name" value="OxoGdeHyase_C"/>
    <property type="match status" value="1"/>
</dbReference>
<keyword evidence="5" id="KW-0786">Thiamine pyrophosphate</keyword>
<comment type="cofactor">
    <cofactor evidence="1">
        <name>thiamine diphosphate</name>
        <dbReference type="ChEBI" id="CHEBI:58937"/>
    </cofactor>
</comment>
<evidence type="ECO:0000256" key="2">
    <source>
        <dbReference type="ARBA" id="ARBA00003906"/>
    </source>
</evidence>
<keyword evidence="8" id="KW-1185">Reference proteome</keyword>
<dbReference type="InterPro" id="IPR029061">
    <property type="entry name" value="THDP-binding"/>
</dbReference>
<dbReference type="InterPro" id="IPR001017">
    <property type="entry name" value="DH_E1"/>
</dbReference>
<dbReference type="HOGENOM" id="CLU_004709_1_0_4"/>
<dbReference type="GO" id="GO:0030976">
    <property type="term" value="F:thiamine pyrophosphate binding"/>
    <property type="evidence" value="ECO:0007669"/>
    <property type="project" value="InterPro"/>
</dbReference>
<name>E0TIZ1_ZINIC</name>
<evidence type="ECO:0000313" key="7">
    <source>
        <dbReference type="EMBL" id="ADM89768.1"/>
    </source>
</evidence>
<dbReference type="Gene3D" id="3.40.50.970">
    <property type="match status" value="1"/>
</dbReference>
<dbReference type="PIRSF" id="PIRSF000157">
    <property type="entry name" value="Oxoglu_dh_E1"/>
    <property type="match status" value="1"/>
</dbReference>
<dbReference type="InterPro" id="IPR011603">
    <property type="entry name" value="2oxoglutarate_DH_E1"/>
</dbReference>
<dbReference type="EC" id="1.2.4.2" evidence="3"/>
<feature type="domain" description="Transketolase-like pyrimidine-binding" evidence="6">
    <location>
        <begin position="539"/>
        <end position="732"/>
    </location>
</feature>
<dbReference type="InterPro" id="IPR042179">
    <property type="entry name" value="KGD_C_sf"/>
</dbReference>
<evidence type="ECO:0000259" key="6">
    <source>
        <dbReference type="SMART" id="SM00861"/>
    </source>
</evidence>
<dbReference type="NCBIfam" id="TIGR00239">
    <property type="entry name" value="2oxo_dh_E1"/>
    <property type="match status" value="1"/>
</dbReference>
<dbReference type="AlphaFoldDB" id="E0TIZ1"/>
<dbReference type="PANTHER" id="PTHR23152">
    <property type="entry name" value="2-OXOGLUTARATE DEHYDROGENASE"/>
    <property type="match status" value="1"/>
</dbReference>